<dbReference type="GO" id="GO:0006260">
    <property type="term" value="P:DNA replication"/>
    <property type="evidence" value="ECO:0007669"/>
    <property type="project" value="UniProtKB-KW"/>
</dbReference>
<evidence type="ECO:0000313" key="11">
    <source>
        <dbReference type="Proteomes" id="UP000287823"/>
    </source>
</evidence>
<dbReference type="SUPFAM" id="SSF56300">
    <property type="entry name" value="Metallo-dependent phosphatases"/>
    <property type="match status" value="1"/>
</dbReference>
<protein>
    <recommendedName>
        <fullName evidence="3 7">Nuclease SbcCD subunit D</fullName>
    </recommendedName>
</protein>
<evidence type="ECO:0000313" key="10">
    <source>
        <dbReference type="EMBL" id="RUO30366.1"/>
    </source>
</evidence>
<dbReference type="InterPro" id="IPR004843">
    <property type="entry name" value="Calcineurin-like_PHP"/>
</dbReference>
<dbReference type="PANTHER" id="PTHR30337:SF0">
    <property type="entry name" value="NUCLEASE SBCCD SUBUNIT D"/>
    <property type="match status" value="1"/>
</dbReference>
<organism evidence="10 11">
    <name type="scientific">Aliidiomarina soli</name>
    <dbReference type="NCBI Taxonomy" id="1928574"/>
    <lineage>
        <taxon>Bacteria</taxon>
        <taxon>Pseudomonadati</taxon>
        <taxon>Pseudomonadota</taxon>
        <taxon>Gammaproteobacteria</taxon>
        <taxon>Alteromonadales</taxon>
        <taxon>Idiomarinaceae</taxon>
        <taxon>Aliidiomarina</taxon>
    </lineage>
</organism>
<dbReference type="Gene3D" id="3.30.160.720">
    <property type="match status" value="1"/>
</dbReference>
<feature type="domain" description="Nuclease SbcCD subunit D C-terminal" evidence="9">
    <location>
        <begin position="281"/>
        <end position="376"/>
    </location>
</feature>
<evidence type="ECO:0000256" key="5">
    <source>
        <dbReference type="ARBA" id="ARBA00022801"/>
    </source>
</evidence>
<comment type="function">
    <text evidence="7">SbcCD cleaves DNA hairpin structures. These structures can inhibit DNA replication and are intermediates in certain DNA recombination reactions. The complex acts as a 3'-&gt;5' double strand exonuclease that can open hairpins. It also has a 5' single-strand endonuclease activity.</text>
</comment>
<dbReference type="Proteomes" id="UP000287823">
    <property type="component" value="Unassembled WGS sequence"/>
</dbReference>
<dbReference type="RefSeq" id="WP_126799847.1">
    <property type="nucleotide sequence ID" value="NZ_PIPO01000006.1"/>
</dbReference>
<evidence type="ECO:0000256" key="3">
    <source>
        <dbReference type="ARBA" id="ARBA00013365"/>
    </source>
</evidence>
<keyword evidence="7" id="KW-0255">Endonuclease</keyword>
<evidence type="ECO:0000256" key="1">
    <source>
        <dbReference type="ARBA" id="ARBA00010555"/>
    </source>
</evidence>
<dbReference type="CDD" id="cd00840">
    <property type="entry name" value="MPP_Mre11_N"/>
    <property type="match status" value="1"/>
</dbReference>
<keyword evidence="5 7" id="KW-0378">Hydrolase</keyword>
<dbReference type="InterPro" id="IPR026843">
    <property type="entry name" value="SbcD_C"/>
</dbReference>
<sequence>MRVLHTSDWHLGRVLYGQKRHHEFAAFLDWLLQTINEQRVEALLVAGDIFDTNTPGNYAQQLYYRFLARVAATECRHVVVIGGNHDSPSFLDAPQQLLSALNVHVIGEACEDPAEEVLCLEHNGELELIVCAVPYLRERDLRSAEDGEGIADKERKVQQGVKAHYAQTAEAAVAKRGKRELPIIGMGHLFTVGGELREGDGVRDLYVGSLGQVPASAFPDAFDYLALGHLHVPQLVAKDPTRRYSGSPIAMGFGEVGQQKEVVLIDFEGREAQVSTLPIPVFQRMERIKGDLEQLQPALQQLIEADEAIWVEVEYSGTDYIRDLRQRLTEWVADTQVQVLRVRNPALREKTLKRTMSEESLQQLTTEDVFKRRLEASEIEGDEGQRLTELHAQLLQELAEEDPNADH</sequence>
<dbReference type="PANTHER" id="PTHR30337">
    <property type="entry name" value="COMPONENT OF ATP-DEPENDENT DSDNA EXONUCLEASE"/>
    <property type="match status" value="1"/>
</dbReference>
<comment type="similarity">
    <text evidence="1 7">Belongs to the SbcD family.</text>
</comment>
<dbReference type="Gene3D" id="3.60.21.10">
    <property type="match status" value="1"/>
</dbReference>
<accession>A0A432WD97</accession>
<comment type="caution">
    <text evidence="10">The sequence shown here is derived from an EMBL/GenBank/DDBJ whole genome shotgun (WGS) entry which is preliminary data.</text>
</comment>
<evidence type="ECO:0000259" key="9">
    <source>
        <dbReference type="Pfam" id="PF12320"/>
    </source>
</evidence>
<keyword evidence="4 7" id="KW-0540">Nuclease</keyword>
<evidence type="ECO:0000256" key="2">
    <source>
        <dbReference type="ARBA" id="ARBA00011322"/>
    </source>
</evidence>
<keyword evidence="11" id="KW-1185">Reference proteome</keyword>
<feature type="domain" description="Calcineurin-like phosphoesterase" evidence="8">
    <location>
        <begin position="1"/>
        <end position="103"/>
    </location>
</feature>
<evidence type="ECO:0000256" key="4">
    <source>
        <dbReference type="ARBA" id="ARBA00022722"/>
    </source>
</evidence>
<dbReference type="GO" id="GO:0004519">
    <property type="term" value="F:endonuclease activity"/>
    <property type="evidence" value="ECO:0007669"/>
    <property type="project" value="UniProtKB-KW"/>
</dbReference>
<dbReference type="NCBIfam" id="TIGR00619">
    <property type="entry name" value="sbcd"/>
    <property type="match status" value="1"/>
</dbReference>
<gene>
    <name evidence="7" type="primary">sbcD</name>
    <name evidence="10" type="ORF">CWE14_13455</name>
</gene>
<dbReference type="Pfam" id="PF12320">
    <property type="entry name" value="SbcD_C"/>
    <property type="match status" value="1"/>
</dbReference>
<dbReference type="AlphaFoldDB" id="A0A432WD97"/>
<dbReference type="InterPro" id="IPR041796">
    <property type="entry name" value="Mre11_N"/>
</dbReference>
<evidence type="ECO:0000256" key="6">
    <source>
        <dbReference type="ARBA" id="ARBA00022839"/>
    </source>
</evidence>
<dbReference type="InterPro" id="IPR029052">
    <property type="entry name" value="Metallo-depent_PP-like"/>
</dbReference>
<reference evidence="10 11" key="1">
    <citation type="journal article" date="2011" name="Front. Microbiol.">
        <title>Genomic signatures of strain selection and enhancement in Bacillus atrophaeus var. globigii, a historical biowarfare simulant.</title>
        <authorList>
            <person name="Gibbons H.S."/>
            <person name="Broomall S.M."/>
            <person name="McNew L.A."/>
            <person name="Daligault H."/>
            <person name="Chapman C."/>
            <person name="Bruce D."/>
            <person name="Karavis M."/>
            <person name="Krepps M."/>
            <person name="McGregor P.A."/>
            <person name="Hong C."/>
            <person name="Park K.H."/>
            <person name="Akmal A."/>
            <person name="Feldman A."/>
            <person name="Lin J.S."/>
            <person name="Chang W.E."/>
            <person name="Higgs B.W."/>
            <person name="Demirev P."/>
            <person name="Lindquist J."/>
            <person name="Liem A."/>
            <person name="Fochler E."/>
            <person name="Read T.D."/>
            <person name="Tapia R."/>
            <person name="Johnson S."/>
            <person name="Bishop-Lilly K.A."/>
            <person name="Detter C."/>
            <person name="Han C."/>
            <person name="Sozhamannan S."/>
            <person name="Rosenzweig C.N."/>
            <person name="Skowronski E.W."/>
        </authorList>
    </citation>
    <scope>NUCLEOTIDE SEQUENCE [LARGE SCALE GENOMIC DNA]</scope>
    <source>
        <strain evidence="10 11">Y4G10-17</strain>
    </source>
</reference>
<keyword evidence="7" id="KW-0235">DNA replication</keyword>
<dbReference type="GO" id="GO:0006310">
    <property type="term" value="P:DNA recombination"/>
    <property type="evidence" value="ECO:0007669"/>
    <property type="project" value="UniProtKB-KW"/>
</dbReference>
<name>A0A432WD97_9GAMM</name>
<dbReference type="EMBL" id="PIPO01000006">
    <property type="protein sequence ID" value="RUO30366.1"/>
    <property type="molecule type" value="Genomic_DNA"/>
</dbReference>
<dbReference type="InterPro" id="IPR050535">
    <property type="entry name" value="DNA_Repair-Maintenance_Comp"/>
</dbReference>
<keyword evidence="7" id="KW-0233">DNA recombination</keyword>
<dbReference type="InterPro" id="IPR004593">
    <property type="entry name" value="SbcD"/>
</dbReference>
<dbReference type="Pfam" id="PF00149">
    <property type="entry name" value="Metallophos"/>
    <property type="match status" value="1"/>
</dbReference>
<dbReference type="GO" id="GO:0008408">
    <property type="term" value="F:3'-5' exonuclease activity"/>
    <property type="evidence" value="ECO:0007669"/>
    <property type="project" value="InterPro"/>
</dbReference>
<proteinExistence type="inferred from homology"/>
<keyword evidence="6 7" id="KW-0269">Exonuclease</keyword>
<evidence type="ECO:0000256" key="7">
    <source>
        <dbReference type="RuleBase" id="RU363069"/>
    </source>
</evidence>
<evidence type="ECO:0000259" key="8">
    <source>
        <dbReference type="Pfam" id="PF00149"/>
    </source>
</evidence>
<comment type="subunit">
    <text evidence="2 7">Heterodimer of SbcC and SbcD.</text>
</comment>